<gene>
    <name evidence="1" type="ORF">ACFSYH_03345</name>
</gene>
<evidence type="ECO:0000313" key="1">
    <source>
        <dbReference type="EMBL" id="MFD2839600.1"/>
    </source>
</evidence>
<sequence length="189" mass="21282">MNIKLADLDEQLVDARRDLHSAKTLMKNDPTEISFQEELARCEETVNELLSESRVTKELAVASGMEQITTKKGAYLNKFRPGTNAFDRVNVRTCLPSLGEEGLNQWRFLSASVHVLERPLSRFTMGLEGLDQNVQLETYTFSHLAFTIEAVFDALQCVFAREPIADIDVDNSSYERARSVIKNGANLPK</sequence>
<reference evidence="2" key="1">
    <citation type="journal article" date="2019" name="Int. J. Syst. Evol. Microbiol.">
        <title>The Global Catalogue of Microorganisms (GCM) 10K type strain sequencing project: providing services to taxonomists for standard genome sequencing and annotation.</title>
        <authorList>
            <consortium name="The Broad Institute Genomics Platform"/>
            <consortium name="The Broad Institute Genome Sequencing Center for Infectious Disease"/>
            <person name="Wu L."/>
            <person name="Ma J."/>
        </authorList>
    </citation>
    <scope>NUCLEOTIDE SEQUENCE [LARGE SCALE GENOMIC DNA]</scope>
    <source>
        <strain evidence="2">KCTC 33576</strain>
    </source>
</reference>
<name>A0ABW5XAY1_9MICO</name>
<accession>A0ABW5XAY1</accession>
<dbReference type="Proteomes" id="UP001597391">
    <property type="component" value="Unassembled WGS sequence"/>
</dbReference>
<keyword evidence="2" id="KW-1185">Reference proteome</keyword>
<dbReference type="EMBL" id="JBHUOP010000001">
    <property type="protein sequence ID" value="MFD2839600.1"/>
    <property type="molecule type" value="Genomic_DNA"/>
</dbReference>
<proteinExistence type="predicted"/>
<comment type="caution">
    <text evidence="1">The sequence shown here is derived from an EMBL/GenBank/DDBJ whole genome shotgun (WGS) entry which is preliminary data.</text>
</comment>
<organism evidence="1 2">
    <name type="scientific">Populibacterium corticicola</name>
    <dbReference type="NCBI Taxonomy" id="1812826"/>
    <lineage>
        <taxon>Bacteria</taxon>
        <taxon>Bacillati</taxon>
        <taxon>Actinomycetota</taxon>
        <taxon>Actinomycetes</taxon>
        <taxon>Micrococcales</taxon>
        <taxon>Jonesiaceae</taxon>
        <taxon>Populibacterium</taxon>
    </lineage>
</organism>
<evidence type="ECO:0000313" key="2">
    <source>
        <dbReference type="Proteomes" id="UP001597391"/>
    </source>
</evidence>
<protein>
    <submittedName>
        <fullName evidence="1">Uncharacterized protein</fullName>
    </submittedName>
</protein>